<evidence type="ECO:0000313" key="2">
    <source>
        <dbReference type="EMBL" id="EGU37412.1"/>
    </source>
</evidence>
<organism evidence="2 3">
    <name type="scientific">Vibrio scophthalmi LMG 19158</name>
    <dbReference type="NCBI Taxonomy" id="870967"/>
    <lineage>
        <taxon>Bacteria</taxon>
        <taxon>Pseudomonadati</taxon>
        <taxon>Pseudomonadota</taxon>
        <taxon>Gammaproteobacteria</taxon>
        <taxon>Vibrionales</taxon>
        <taxon>Vibrionaceae</taxon>
        <taxon>Vibrio</taxon>
    </lineage>
</organism>
<dbReference type="AlphaFoldDB" id="F9RN57"/>
<reference evidence="2 3" key="1">
    <citation type="journal article" date="2012" name="Int. J. Syst. Evol. Microbiol.">
        <title>Vibrio caribbeanicus sp. nov., isolated from the marine sponge Scleritoderma cyanea.</title>
        <authorList>
            <person name="Hoffmann M."/>
            <person name="Monday S.R."/>
            <person name="Allard M.W."/>
            <person name="Strain E.A."/>
            <person name="Whittaker P."/>
            <person name="Naum M."/>
            <person name="McCarthy P.J."/>
            <person name="Lopez J.V."/>
            <person name="Fischer M."/>
            <person name="Brown E.W."/>
        </authorList>
    </citation>
    <scope>NUCLEOTIDE SEQUENCE [LARGE SCALE GENOMIC DNA]</scope>
    <source>
        <strain evidence="2 3">LMG 19158</strain>
    </source>
</reference>
<accession>F9RN57</accession>
<evidence type="ECO:0000256" key="1">
    <source>
        <dbReference type="SAM" id="MobiDB-lite"/>
    </source>
</evidence>
<dbReference type="EMBL" id="AFWE01000108">
    <property type="protein sequence ID" value="EGU37412.1"/>
    <property type="molecule type" value="Genomic_DNA"/>
</dbReference>
<dbReference type="Proteomes" id="UP000004349">
    <property type="component" value="Unassembled WGS sequence"/>
</dbReference>
<comment type="caution">
    <text evidence="2">The sequence shown here is derived from an EMBL/GenBank/DDBJ whole genome shotgun (WGS) entry which is preliminary data.</text>
</comment>
<sequence>MTFSSFQYYVFKTLSAIGLLPKGLISIEQLDYHYDVRKMLDEYRELIEAIDNKTGYFSSEEDFWSNGHAGQHDDYLVRLYEIRYQKKPNDNSWVRGRPKCLRPSDSPNR</sequence>
<gene>
    <name evidence="2" type="ORF">VIS19158_08855</name>
</gene>
<name>F9RN57_9VIBR</name>
<evidence type="ECO:0000313" key="3">
    <source>
        <dbReference type="Proteomes" id="UP000004349"/>
    </source>
</evidence>
<dbReference type="RefSeq" id="WP_005595116.1">
    <property type="nucleotide sequence ID" value="NZ_AFWE01000108.1"/>
</dbReference>
<protein>
    <submittedName>
        <fullName evidence="2">Uncharacterized protein</fullName>
    </submittedName>
</protein>
<feature type="region of interest" description="Disordered" evidence="1">
    <location>
        <begin position="89"/>
        <end position="109"/>
    </location>
</feature>
<proteinExistence type="predicted"/>